<dbReference type="Gene3D" id="3.90.226.10">
    <property type="entry name" value="2-enoyl-CoA Hydratase, Chain A, domain 1"/>
    <property type="match status" value="2"/>
</dbReference>
<dbReference type="RefSeq" id="WP_301237775.1">
    <property type="nucleotide sequence ID" value="NZ_JANRHH010000019.1"/>
</dbReference>
<feature type="domain" description="CoA carboxyltransferase N-terminal" evidence="1">
    <location>
        <begin position="10"/>
        <end position="267"/>
    </location>
</feature>
<dbReference type="InterPro" id="IPR029045">
    <property type="entry name" value="ClpP/crotonase-like_dom_sf"/>
</dbReference>
<dbReference type="EMBL" id="JANRHH010000019">
    <property type="protein sequence ID" value="MDN4593061.1"/>
    <property type="molecule type" value="Genomic_DNA"/>
</dbReference>
<dbReference type="InterPro" id="IPR034733">
    <property type="entry name" value="AcCoA_carboxyl_beta"/>
</dbReference>
<dbReference type="InterPro" id="IPR051047">
    <property type="entry name" value="AccD/PCCB"/>
</dbReference>
<dbReference type="PROSITE" id="PS50989">
    <property type="entry name" value="COA_CT_CTER"/>
    <property type="match status" value="1"/>
</dbReference>
<dbReference type="PANTHER" id="PTHR43842:SF2">
    <property type="entry name" value="PROPIONYL-COA CARBOXYLASE BETA CHAIN, MITOCHONDRIAL"/>
    <property type="match status" value="1"/>
</dbReference>
<dbReference type="PROSITE" id="PS50980">
    <property type="entry name" value="COA_CT_NTER"/>
    <property type="match status" value="1"/>
</dbReference>
<evidence type="ECO:0000259" key="1">
    <source>
        <dbReference type="PROSITE" id="PS50980"/>
    </source>
</evidence>
<feature type="domain" description="CoA carboxyltransferase C-terminal" evidence="2">
    <location>
        <begin position="271"/>
        <end position="517"/>
    </location>
</feature>
<evidence type="ECO:0000313" key="3">
    <source>
        <dbReference type="EMBL" id="MDN4593061.1"/>
    </source>
</evidence>
<dbReference type="InterPro" id="IPR011763">
    <property type="entry name" value="COA_CT_C"/>
</dbReference>
<evidence type="ECO:0000259" key="2">
    <source>
        <dbReference type="PROSITE" id="PS50989"/>
    </source>
</evidence>
<accession>A0ABT8IJU0</accession>
<sequence>MKTKEQPTIHNLIQALQEKKRRIREEMGGAAAIEKQHKLGKLTARERIDLLMDPGTFVEMGVLAHHQMKTGDMAGKKTPADGVITGYGKINGRLCCVAAYDFTVMAGSMGTVGEKKVSRMREWALRNRIPIIWLIDSAGARIQEAAGSWFAETGDIFFEEVIMSGVIPQVCAVMGPGAAGTAYIPALADFVPMVKGTSFMALGGPPLVKAAIGEDVTEEELGGSKIHCEVSGVGDLEVEDDAACIEAIREYLSYFPQNNRELPPIVETDDPADRLCEKMNELVPVEANRAFDMRNVIREIVDHGKFFEMKPKWARNMITAFARIGGYSVGIVANQPMWLGGAIDVNASDKAARFINLCDAFNIPLVYLVDTPAFMIGSAVEKQGIIRHGAKFLHATANATVPKLTVVVRKAFGAGYYVMNGRAFEPDLIVAWPNAQISLMGAEGAVNIIFRKEIAQAEDPMARRKELIEEYKKRISPELAAGAALIDDVIAPAETRRVLVQALERTRGKTVERPWKKHGVFPV</sequence>
<keyword evidence="4" id="KW-1185">Reference proteome</keyword>
<protein>
    <submittedName>
        <fullName evidence="3">Acyl-CoA carboxylase subunit beta</fullName>
    </submittedName>
</protein>
<gene>
    <name evidence="3" type="ORF">NWF35_03950</name>
</gene>
<reference evidence="3" key="1">
    <citation type="submission" date="2022-08" db="EMBL/GenBank/DDBJ databases">
        <title>Polycladomyces zharkentsis sp. nov., a novel thermophilic CMC and starch-degrading bacterium isolated from a geothermal spring in Kazakhstan.</title>
        <authorList>
            <person name="Mashzhan A."/>
            <person name="Kistaubaeva A."/>
            <person name="Javier-Lopez R."/>
            <person name="Birkeland N.-K."/>
        </authorList>
    </citation>
    <scope>NUCLEOTIDE SEQUENCE</scope>
    <source>
        <strain evidence="3">KSR 13</strain>
    </source>
</reference>
<organism evidence="3 4">
    <name type="scientific">Polycladomyces subterraneus</name>
    <dbReference type="NCBI Taxonomy" id="1016997"/>
    <lineage>
        <taxon>Bacteria</taxon>
        <taxon>Bacillati</taxon>
        <taxon>Bacillota</taxon>
        <taxon>Bacilli</taxon>
        <taxon>Bacillales</taxon>
        <taxon>Thermoactinomycetaceae</taxon>
        <taxon>Polycladomyces</taxon>
    </lineage>
</organism>
<dbReference type="PANTHER" id="PTHR43842">
    <property type="entry name" value="PROPIONYL-COA CARBOXYLASE BETA CHAIN"/>
    <property type="match status" value="1"/>
</dbReference>
<evidence type="ECO:0000313" key="4">
    <source>
        <dbReference type="Proteomes" id="UP001174196"/>
    </source>
</evidence>
<dbReference type="SUPFAM" id="SSF52096">
    <property type="entry name" value="ClpP/crotonase"/>
    <property type="match status" value="2"/>
</dbReference>
<dbReference type="Proteomes" id="UP001174196">
    <property type="component" value="Unassembled WGS sequence"/>
</dbReference>
<name>A0ABT8IJU0_9BACL</name>
<dbReference type="Pfam" id="PF01039">
    <property type="entry name" value="Carboxyl_trans"/>
    <property type="match status" value="1"/>
</dbReference>
<comment type="caution">
    <text evidence="3">The sequence shown here is derived from an EMBL/GenBank/DDBJ whole genome shotgun (WGS) entry which is preliminary data.</text>
</comment>
<proteinExistence type="predicted"/>
<dbReference type="InterPro" id="IPR011762">
    <property type="entry name" value="COA_CT_N"/>
</dbReference>